<name>F4XUA3_9CYAN</name>
<dbReference type="EMBL" id="GL890931">
    <property type="protein sequence ID" value="EGJ31728.1"/>
    <property type="molecule type" value="Genomic_DNA"/>
</dbReference>
<evidence type="ECO:0000313" key="1">
    <source>
        <dbReference type="EMBL" id="EGJ31728.1"/>
    </source>
</evidence>
<dbReference type="HOGENOM" id="CLU_3409678_0_0_3"/>
<reference evidence="2" key="1">
    <citation type="journal article" date="2011" name="Proc. Natl. Acad. Sci. U.S.A.">
        <title>Genomic insights into the physiology and ecology of the marine filamentous cyanobacterium Lyngbya majuscula.</title>
        <authorList>
            <person name="Jones A.C."/>
            <person name="Monroe E.A."/>
            <person name="Podell S."/>
            <person name="Hess W.R."/>
            <person name="Klages S."/>
            <person name="Esquenazi E."/>
            <person name="Niessen S."/>
            <person name="Hoover H."/>
            <person name="Rothmann M."/>
            <person name="Lasken R.S."/>
            <person name="Yates J.R.III."/>
            <person name="Reinhardt R."/>
            <person name="Kube M."/>
            <person name="Burkart M.D."/>
            <person name="Allen E.E."/>
            <person name="Dorrestein P.C."/>
            <person name="Gerwick W.H."/>
            <person name="Gerwick L."/>
        </authorList>
    </citation>
    <scope>NUCLEOTIDE SEQUENCE [LARGE SCALE GENOMIC DNA]</scope>
    <source>
        <strain evidence="2">3L</strain>
    </source>
</reference>
<protein>
    <submittedName>
        <fullName evidence="1">Uncharacterized protein</fullName>
    </submittedName>
</protein>
<dbReference type="AlphaFoldDB" id="F4XUA3"/>
<organism evidence="1 2">
    <name type="scientific">Moorena producens 3L</name>
    <dbReference type="NCBI Taxonomy" id="489825"/>
    <lineage>
        <taxon>Bacteria</taxon>
        <taxon>Bacillati</taxon>
        <taxon>Cyanobacteriota</taxon>
        <taxon>Cyanophyceae</taxon>
        <taxon>Coleofasciculales</taxon>
        <taxon>Coleofasciculaceae</taxon>
        <taxon>Moorena</taxon>
    </lineage>
</organism>
<evidence type="ECO:0000313" key="2">
    <source>
        <dbReference type="Proteomes" id="UP000003959"/>
    </source>
</evidence>
<dbReference type="Proteomes" id="UP000003959">
    <property type="component" value="Unassembled WGS sequence"/>
</dbReference>
<accession>F4XUA3</accession>
<keyword evidence="2" id="KW-1185">Reference proteome</keyword>
<gene>
    <name evidence="1" type="ORF">LYNGBM3L_33150</name>
</gene>
<sequence>MNKVLTLLEIRTFTLGDPDGDLEDESYSQ</sequence>
<proteinExistence type="predicted"/>